<gene>
    <name evidence="1" type="ORF">A2U01_0017882</name>
</gene>
<evidence type="ECO:0000313" key="2">
    <source>
        <dbReference type="Proteomes" id="UP000265520"/>
    </source>
</evidence>
<sequence length="36" mass="3952">YGKEERVGVEVTYERGILGILRDDEVGGEGEEVLEG</sequence>
<proteinExistence type="predicted"/>
<dbReference type="Proteomes" id="UP000265520">
    <property type="component" value="Unassembled WGS sequence"/>
</dbReference>
<dbReference type="EMBL" id="LXQA010033560">
    <property type="protein sequence ID" value="MCH96891.1"/>
    <property type="molecule type" value="Genomic_DNA"/>
</dbReference>
<protein>
    <submittedName>
        <fullName evidence="1">Uncharacterized protein</fullName>
    </submittedName>
</protein>
<keyword evidence="2" id="KW-1185">Reference proteome</keyword>
<name>A0A392NBP0_9FABA</name>
<comment type="caution">
    <text evidence="1">The sequence shown here is derived from an EMBL/GenBank/DDBJ whole genome shotgun (WGS) entry which is preliminary data.</text>
</comment>
<organism evidence="1 2">
    <name type="scientific">Trifolium medium</name>
    <dbReference type="NCBI Taxonomy" id="97028"/>
    <lineage>
        <taxon>Eukaryota</taxon>
        <taxon>Viridiplantae</taxon>
        <taxon>Streptophyta</taxon>
        <taxon>Embryophyta</taxon>
        <taxon>Tracheophyta</taxon>
        <taxon>Spermatophyta</taxon>
        <taxon>Magnoliopsida</taxon>
        <taxon>eudicotyledons</taxon>
        <taxon>Gunneridae</taxon>
        <taxon>Pentapetalae</taxon>
        <taxon>rosids</taxon>
        <taxon>fabids</taxon>
        <taxon>Fabales</taxon>
        <taxon>Fabaceae</taxon>
        <taxon>Papilionoideae</taxon>
        <taxon>50 kb inversion clade</taxon>
        <taxon>NPAAA clade</taxon>
        <taxon>Hologalegina</taxon>
        <taxon>IRL clade</taxon>
        <taxon>Trifolieae</taxon>
        <taxon>Trifolium</taxon>
    </lineage>
</organism>
<evidence type="ECO:0000313" key="1">
    <source>
        <dbReference type="EMBL" id="MCH96891.1"/>
    </source>
</evidence>
<dbReference type="AlphaFoldDB" id="A0A392NBP0"/>
<reference evidence="1 2" key="1">
    <citation type="journal article" date="2018" name="Front. Plant Sci.">
        <title>Red Clover (Trifolium pratense) and Zigzag Clover (T. medium) - A Picture of Genomic Similarities and Differences.</title>
        <authorList>
            <person name="Dluhosova J."/>
            <person name="Istvanek J."/>
            <person name="Nedelnik J."/>
            <person name="Repkova J."/>
        </authorList>
    </citation>
    <scope>NUCLEOTIDE SEQUENCE [LARGE SCALE GENOMIC DNA]</scope>
    <source>
        <strain evidence="2">cv. 10/8</strain>
        <tissue evidence="1">Leaf</tissue>
    </source>
</reference>
<feature type="non-terminal residue" evidence="1">
    <location>
        <position position="1"/>
    </location>
</feature>
<accession>A0A392NBP0</accession>